<organism evidence="1 2">
    <name type="scientific">Cetraspora pellucida</name>
    <dbReference type="NCBI Taxonomy" id="1433469"/>
    <lineage>
        <taxon>Eukaryota</taxon>
        <taxon>Fungi</taxon>
        <taxon>Fungi incertae sedis</taxon>
        <taxon>Mucoromycota</taxon>
        <taxon>Glomeromycotina</taxon>
        <taxon>Glomeromycetes</taxon>
        <taxon>Diversisporales</taxon>
        <taxon>Gigasporaceae</taxon>
        <taxon>Cetraspora</taxon>
    </lineage>
</organism>
<reference evidence="1" key="1">
    <citation type="submission" date="2021-06" db="EMBL/GenBank/DDBJ databases">
        <authorList>
            <person name="Kallberg Y."/>
            <person name="Tangrot J."/>
            <person name="Rosling A."/>
        </authorList>
    </citation>
    <scope>NUCLEOTIDE SEQUENCE</scope>
    <source>
        <strain evidence="1">28 12/20/2015</strain>
    </source>
</reference>
<evidence type="ECO:0000313" key="1">
    <source>
        <dbReference type="EMBL" id="CAG8790224.1"/>
    </source>
</evidence>
<protein>
    <submittedName>
        <fullName evidence="1">16450_t:CDS:1</fullName>
    </submittedName>
</protein>
<evidence type="ECO:0000313" key="2">
    <source>
        <dbReference type="Proteomes" id="UP000789366"/>
    </source>
</evidence>
<feature type="non-terminal residue" evidence="1">
    <location>
        <position position="39"/>
    </location>
</feature>
<keyword evidence="2" id="KW-1185">Reference proteome</keyword>
<dbReference type="Proteomes" id="UP000789366">
    <property type="component" value="Unassembled WGS sequence"/>
</dbReference>
<accession>A0ACA9RFE4</accession>
<dbReference type="EMBL" id="CAJVPW010068303">
    <property type="protein sequence ID" value="CAG8790224.1"/>
    <property type="molecule type" value="Genomic_DNA"/>
</dbReference>
<feature type="non-terminal residue" evidence="1">
    <location>
        <position position="1"/>
    </location>
</feature>
<proteinExistence type="predicted"/>
<comment type="caution">
    <text evidence="1">The sequence shown here is derived from an EMBL/GenBank/DDBJ whole genome shotgun (WGS) entry which is preliminary data.</text>
</comment>
<sequence length="39" mass="4654">NAVELFLTADKIRSDAVREIYDFCFNNDLVLLWAYLWSE</sequence>
<gene>
    <name evidence="1" type="ORF">SPELUC_LOCUS17170</name>
</gene>
<name>A0ACA9RFE4_9GLOM</name>